<proteinExistence type="predicted"/>
<dbReference type="EMBL" id="JARSFG010000019">
    <property type="protein sequence ID" value="MEC1179684.1"/>
    <property type="molecule type" value="Genomic_DNA"/>
</dbReference>
<organism evidence="1 2">
    <name type="scientific">Metasolibacillus meyeri</name>
    <dbReference type="NCBI Taxonomy" id="1071052"/>
    <lineage>
        <taxon>Bacteria</taxon>
        <taxon>Bacillati</taxon>
        <taxon>Bacillota</taxon>
        <taxon>Bacilli</taxon>
        <taxon>Bacillales</taxon>
        <taxon>Caryophanaceae</taxon>
        <taxon>Metasolibacillus</taxon>
    </lineage>
</organism>
<evidence type="ECO:0000313" key="2">
    <source>
        <dbReference type="Proteomes" id="UP001344888"/>
    </source>
</evidence>
<dbReference type="Proteomes" id="UP001344888">
    <property type="component" value="Unassembled WGS sequence"/>
</dbReference>
<dbReference type="RefSeq" id="WP_107838236.1">
    <property type="nucleotide sequence ID" value="NZ_JARSFG010000019.1"/>
</dbReference>
<gene>
    <name evidence="1" type="ORF">P9B03_14380</name>
</gene>
<keyword evidence="2" id="KW-1185">Reference proteome</keyword>
<evidence type="ECO:0000313" key="1">
    <source>
        <dbReference type="EMBL" id="MEC1179684.1"/>
    </source>
</evidence>
<dbReference type="AlphaFoldDB" id="A0AAW9NUW4"/>
<reference evidence="1 2" key="1">
    <citation type="submission" date="2023-03" db="EMBL/GenBank/DDBJ databases">
        <title>Bacillus Genome Sequencing.</title>
        <authorList>
            <person name="Dunlap C."/>
        </authorList>
    </citation>
    <scope>NUCLEOTIDE SEQUENCE [LARGE SCALE GENOMIC DNA]</scope>
    <source>
        <strain evidence="1 2">B-59205</strain>
    </source>
</reference>
<sequence length="106" mass="11725">MKSKLVPAIILGALAGAALSMLDKQTRQHTMETSKKVKDTFAYYSQNRDELQELIETKMEQAQSLYANVTNNIGSIMEHVDDAKTLPSTVKSLVTETKDAFSKSNS</sequence>
<name>A0AAW9NUW4_9BACL</name>
<protein>
    <submittedName>
        <fullName evidence="1">YtxH domain-containing protein</fullName>
    </submittedName>
</protein>
<accession>A0AAW9NUW4</accession>
<comment type="caution">
    <text evidence="1">The sequence shown here is derived from an EMBL/GenBank/DDBJ whole genome shotgun (WGS) entry which is preliminary data.</text>
</comment>